<dbReference type="RefSeq" id="WP_132973567.1">
    <property type="nucleotide sequence ID" value="NZ_SMFX01000001.1"/>
</dbReference>
<evidence type="ECO:0000256" key="13">
    <source>
        <dbReference type="ARBA" id="ARBA00047880"/>
    </source>
</evidence>
<accession>A0A4R1HB15</accession>
<dbReference type="NCBIfam" id="TIGR00083">
    <property type="entry name" value="ribF"/>
    <property type="match status" value="1"/>
</dbReference>
<evidence type="ECO:0000256" key="14">
    <source>
        <dbReference type="ARBA" id="ARBA00049494"/>
    </source>
</evidence>
<evidence type="ECO:0000256" key="11">
    <source>
        <dbReference type="ARBA" id="ARBA00022840"/>
    </source>
</evidence>
<dbReference type="GO" id="GO:0003919">
    <property type="term" value="F:FMN adenylyltransferase activity"/>
    <property type="evidence" value="ECO:0007669"/>
    <property type="project" value="UniProtKB-UniRule"/>
</dbReference>
<evidence type="ECO:0000256" key="2">
    <source>
        <dbReference type="ARBA" id="ARBA00004726"/>
    </source>
</evidence>
<keyword evidence="7 15" id="KW-0548">Nucleotidyltransferase</keyword>
<dbReference type="InterPro" id="IPR015864">
    <property type="entry name" value="FAD_synthase"/>
</dbReference>
<evidence type="ECO:0000313" key="18">
    <source>
        <dbReference type="Proteomes" id="UP000295707"/>
    </source>
</evidence>
<feature type="domain" description="Riboflavin kinase" evidence="16">
    <location>
        <begin position="183"/>
        <end position="307"/>
    </location>
</feature>
<gene>
    <name evidence="17" type="ORF">DFR30_2450</name>
</gene>
<dbReference type="UniPathway" id="UPA00277">
    <property type="reaction ID" value="UER00407"/>
</dbReference>
<evidence type="ECO:0000256" key="3">
    <source>
        <dbReference type="ARBA" id="ARBA00005201"/>
    </source>
</evidence>
<proteinExistence type="inferred from homology"/>
<dbReference type="EMBL" id="SMFX01000001">
    <property type="protein sequence ID" value="TCK19154.1"/>
    <property type="molecule type" value="Genomic_DNA"/>
</dbReference>
<evidence type="ECO:0000256" key="6">
    <source>
        <dbReference type="ARBA" id="ARBA00022679"/>
    </source>
</evidence>
<evidence type="ECO:0000256" key="8">
    <source>
        <dbReference type="ARBA" id="ARBA00022741"/>
    </source>
</evidence>
<dbReference type="Gene3D" id="3.40.50.620">
    <property type="entry name" value="HUPs"/>
    <property type="match status" value="1"/>
</dbReference>
<keyword evidence="4 15" id="KW-0285">Flavoprotein</keyword>
<keyword evidence="11 15" id="KW-0067">ATP-binding</keyword>
<dbReference type="GO" id="GO:0006747">
    <property type="term" value="P:FAD biosynthetic process"/>
    <property type="evidence" value="ECO:0007669"/>
    <property type="project" value="UniProtKB-UniRule"/>
</dbReference>
<sequence>MRLIRGFHNMPAAPRGCALTIGNFDGVHRGHQAVLNQLHARAGELQLPATVMVFEPTPQEYFSPDTAPARLMRLRDKLTRFHELGVEQVVCLRFDQRLAERDADAFVKDILVDGLGVRHLVIGDDFRFGKGRSGDFAFLQQAGQQHGFEVVSTHTLAEAGERVSSTGIREALAAGELGKAEQLLGRPYTICGRVAPGQQRGRTIGFPTANVRLHRAVSPVRGVFAVRVHGFEGQTLEGVANLGTRPTVCGNETVLETHLFDFDRDIYGHYVGVEFCSKLRDEKKFESFEALKQQIQQDAEQARQFFSERAYE</sequence>
<dbReference type="PANTHER" id="PTHR22749">
    <property type="entry name" value="RIBOFLAVIN KINASE/FMN ADENYLYLTRANSFERASE"/>
    <property type="match status" value="1"/>
</dbReference>
<dbReference type="InterPro" id="IPR002606">
    <property type="entry name" value="Riboflavin_kinase_bac"/>
</dbReference>
<comment type="caution">
    <text evidence="17">The sequence shown here is derived from an EMBL/GenBank/DDBJ whole genome shotgun (WGS) entry which is preliminary data.</text>
</comment>
<keyword evidence="18" id="KW-1185">Reference proteome</keyword>
<keyword evidence="12" id="KW-0511">Multifunctional enzyme</keyword>
<dbReference type="Proteomes" id="UP000295707">
    <property type="component" value="Unassembled WGS sequence"/>
</dbReference>
<protein>
    <recommendedName>
        <fullName evidence="15">Riboflavin biosynthesis protein</fullName>
    </recommendedName>
    <domain>
        <recommendedName>
            <fullName evidence="15">Riboflavin kinase</fullName>
            <ecNumber evidence="15">2.7.1.26</ecNumber>
        </recommendedName>
        <alternativeName>
            <fullName evidence="15">Flavokinase</fullName>
        </alternativeName>
    </domain>
    <domain>
        <recommendedName>
            <fullName evidence="15">FMN adenylyltransferase</fullName>
            <ecNumber evidence="15">2.7.7.2</ecNumber>
        </recommendedName>
        <alternativeName>
            <fullName evidence="15">FAD pyrophosphorylase</fullName>
        </alternativeName>
        <alternativeName>
            <fullName evidence="15">FAD synthase</fullName>
        </alternativeName>
    </domain>
</protein>
<dbReference type="Pfam" id="PF06574">
    <property type="entry name" value="FAD_syn"/>
    <property type="match status" value="1"/>
</dbReference>
<name>A0A4R1HB15_9GAMM</name>
<evidence type="ECO:0000256" key="1">
    <source>
        <dbReference type="ARBA" id="ARBA00002121"/>
    </source>
</evidence>
<comment type="pathway">
    <text evidence="2 15">Cofactor biosynthesis; FAD biosynthesis; FAD from FMN: step 1/1.</text>
</comment>
<evidence type="ECO:0000256" key="7">
    <source>
        <dbReference type="ARBA" id="ARBA00022695"/>
    </source>
</evidence>
<dbReference type="InterPro" id="IPR014729">
    <property type="entry name" value="Rossmann-like_a/b/a_fold"/>
</dbReference>
<dbReference type="GO" id="GO:0008531">
    <property type="term" value="F:riboflavin kinase activity"/>
    <property type="evidence" value="ECO:0007669"/>
    <property type="project" value="UniProtKB-UniRule"/>
</dbReference>
<dbReference type="InterPro" id="IPR023468">
    <property type="entry name" value="Riboflavin_kinase"/>
</dbReference>
<comment type="similarity">
    <text evidence="15">Belongs to the ribF family.</text>
</comment>
<dbReference type="GO" id="GO:0005524">
    <property type="term" value="F:ATP binding"/>
    <property type="evidence" value="ECO:0007669"/>
    <property type="project" value="UniProtKB-UniRule"/>
</dbReference>
<dbReference type="GO" id="GO:0009398">
    <property type="term" value="P:FMN biosynthetic process"/>
    <property type="evidence" value="ECO:0007669"/>
    <property type="project" value="UniProtKB-UniRule"/>
</dbReference>
<comment type="function">
    <text evidence="1">Catalyzes the phosphorylation of riboflavin to FMN followed by the adenylation of FMN to FAD.</text>
</comment>
<dbReference type="EC" id="2.7.1.26" evidence="15"/>
<dbReference type="FunFam" id="3.40.50.620:FF:000021">
    <property type="entry name" value="Riboflavin biosynthesis protein"/>
    <property type="match status" value="1"/>
</dbReference>
<dbReference type="GO" id="GO:0009231">
    <property type="term" value="P:riboflavin biosynthetic process"/>
    <property type="evidence" value="ECO:0007669"/>
    <property type="project" value="InterPro"/>
</dbReference>
<dbReference type="SUPFAM" id="SSF52374">
    <property type="entry name" value="Nucleotidylyl transferase"/>
    <property type="match status" value="1"/>
</dbReference>
<dbReference type="EC" id="2.7.7.2" evidence="15"/>
<evidence type="ECO:0000256" key="15">
    <source>
        <dbReference type="PIRNR" id="PIRNR004491"/>
    </source>
</evidence>
<dbReference type="NCBIfam" id="NF004160">
    <property type="entry name" value="PRK05627.1-3"/>
    <property type="match status" value="1"/>
</dbReference>
<comment type="catalytic activity">
    <reaction evidence="14 15">
        <text>FMN + ATP + H(+) = FAD + diphosphate</text>
        <dbReference type="Rhea" id="RHEA:17237"/>
        <dbReference type="ChEBI" id="CHEBI:15378"/>
        <dbReference type="ChEBI" id="CHEBI:30616"/>
        <dbReference type="ChEBI" id="CHEBI:33019"/>
        <dbReference type="ChEBI" id="CHEBI:57692"/>
        <dbReference type="ChEBI" id="CHEBI:58210"/>
        <dbReference type="EC" id="2.7.7.2"/>
    </reaction>
</comment>
<comment type="pathway">
    <text evidence="3 15">Cofactor biosynthesis; FMN biosynthesis; FMN from riboflavin (ATP route): step 1/1.</text>
</comment>
<dbReference type="InterPro" id="IPR015865">
    <property type="entry name" value="Riboflavin_kinase_bac/euk"/>
</dbReference>
<keyword evidence="9 15" id="KW-0418">Kinase</keyword>
<dbReference type="PANTHER" id="PTHR22749:SF6">
    <property type="entry name" value="RIBOFLAVIN KINASE"/>
    <property type="match status" value="1"/>
</dbReference>
<evidence type="ECO:0000259" key="16">
    <source>
        <dbReference type="SMART" id="SM00904"/>
    </source>
</evidence>
<dbReference type="SMART" id="SM00904">
    <property type="entry name" value="Flavokinase"/>
    <property type="match status" value="1"/>
</dbReference>
<evidence type="ECO:0000256" key="5">
    <source>
        <dbReference type="ARBA" id="ARBA00022643"/>
    </source>
</evidence>
<keyword evidence="6 15" id="KW-0808">Transferase</keyword>
<dbReference type="CDD" id="cd02064">
    <property type="entry name" value="FAD_synthetase_N"/>
    <property type="match status" value="1"/>
</dbReference>
<dbReference type="AlphaFoldDB" id="A0A4R1HB15"/>
<dbReference type="UniPathway" id="UPA00276">
    <property type="reaction ID" value="UER00406"/>
</dbReference>
<dbReference type="OrthoDB" id="9803667at2"/>
<evidence type="ECO:0000256" key="12">
    <source>
        <dbReference type="ARBA" id="ARBA00023268"/>
    </source>
</evidence>
<keyword evidence="5 15" id="KW-0288">FMN</keyword>
<dbReference type="FunFam" id="2.40.30.30:FF:000003">
    <property type="entry name" value="Riboflavin biosynthesis protein"/>
    <property type="match status" value="1"/>
</dbReference>
<dbReference type="NCBIfam" id="NF004162">
    <property type="entry name" value="PRK05627.1-5"/>
    <property type="match status" value="1"/>
</dbReference>
<evidence type="ECO:0000256" key="10">
    <source>
        <dbReference type="ARBA" id="ARBA00022827"/>
    </source>
</evidence>
<dbReference type="NCBIfam" id="NF004163">
    <property type="entry name" value="PRK05627.1-6"/>
    <property type="match status" value="1"/>
</dbReference>
<keyword evidence="10 15" id="KW-0274">FAD</keyword>
<evidence type="ECO:0000256" key="4">
    <source>
        <dbReference type="ARBA" id="ARBA00022630"/>
    </source>
</evidence>
<dbReference type="InterPro" id="IPR023465">
    <property type="entry name" value="Riboflavin_kinase_dom_sf"/>
</dbReference>
<dbReference type="PIRSF" id="PIRSF004491">
    <property type="entry name" value="FAD_Synth"/>
    <property type="match status" value="1"/>
</dbReference>
<comment type="catalytic activity">
    <reaction evidence="13 15">
        <text>riboflavin + ATP = FMN + ADP + H(+)</text>
        <dbReference type="Rhea" id="RHEA:14357"/>
        <dbReference type="ChEBI" id="CHEBI:15378"/>
        <dbReference type="ChEBI" id="CHEBI:30616"/>
        <dbReference type="ChEBI" id="CHEBI:57986"/>
        <dbReference type="ChEBI" id="CHEBI:58210"/>
        <dbReference type="ChEBI" id="CHEBI:456216"/>
        <dbReference type="EC" id="2.7.1.26"/>
    </reaction>
</comment>
<dbReference type="NCBIfam" id="NF004159">
    <property type="entry name" value="PRK05627.1-2"/>
    <property type="match status" value="1"/>
</dbReference>
<evidence type="ECO:0000313" key="17">
    <source>
        <dbReference type="EMBL" id="TCK19154.1"/>
    </source>
</evidence>
<keyword evidence="8 15" id="KW-0547">Nucleotide-binding</keyword>
<dbReference type="Pfam" id="PF01687">
    <property type="entry name" value="Flavokinase"/>
    <property type="match status" value="1"/>
</dbReference>
<dbReference type="Gene3D" id="2.40.30.30">
    <property type="entry name" value="Riboflavin kinase-like"/>
    <property type="match status" value="1"/>
</dbReference>
<dbReference type="SUPFAM" id="SSF82114">
    <property type="entry name" value="Riboflavin kinase-like"/>
    <property type="match status" value="1"/>
</dbReference>
<reference evidence="17 18" key="1">
    <citation type="submission" date="2019-03" db="EMBL/GenBank/DDBJ databases">
        <title>Genomic Encyclopedia of Type Strains, Phase IV (KMG-IV): sequencing the most valuable type-strain genomes for metagenomic binning, comparative biology and taxonomic classification.</title>
        <authorList>
            <person name="Goeker M."/>
        </authorList>
    </citation>
    <scope>NUCLEOTIDE SEQUENCE [LARGE SCALE GENOMIC DNA]</scope>
    <source>
        <strain evidence="17 18">DSM 19610</strain>
    </source>
</reference>
<organism evidence="17 18">
    <name type="scientific">Thiogranum longum</name>
    <dbReference type="NCBI Taxonomy" id="1537524"/>
    <lineage>
        <taxon>Bacteria</taxon>
        <taxon>Pseudomonadati</taxon>
        <taxon>Pseudomonadota</taxon>
        <taxon>Gammaproteobacteria</taxon>
        <taxon>Chromatiales</taxon>
        <taxon>Ectothiorhodospiraceae</taxon>
        <taxon>Thiogranum</taxon>
    </lineage>
</organism>
<evidence type="ECO:0000256" key="9">
    <source>
        <dbReference type="ARBA" id="ARBA00022777"/>
    </source>
</evidence>